<dbReference type="EMBL" id="JBHSSW010000009">
    <property type="protein sequence ID" value="MFC6197972.1"/>
    <property type="molecule type" value="Genomic_DNA"/>
</dbReference>
<feature type="signal peptide" evidence="1">
    <location>
        <begin position="1"/>
        <end position="26"/>
    </location>
</feature>
<sequence length="118" mass="12691">MAGNRWIRSTLISMLATTSLLAPALAQDAKSVADNAALCHVALSLKAGEGTLAPADSVRYRRVADWFSSRGIADDSDEFQAQKAVYMAGFKASIKRGEADFPRAVNGCLSYYDSQNVE</sequence>
<proteinExistence type="predicted"/>
<protein>
    <submittedName>
        <fullName evidence="2">Uncharacterized protein</fullName>
    </submittedName>
</protein>
<reference evidence="3" key="1">
    <citation type="journal article" date="2019" name="Int. J. Syst. Evol. Microbiol.">
        <title>The Global Catalogue of Microorganisms (GCM) 10K type strain sequencing project: providing services to taxonomists for standard genome sequencing and annotation.</title>
        <authorList>
            <consortium name="The Broad Institute Genomics Platform"/>
            <consortium name="The Broad Institute Genome Sequencing Center for Infectious Disease"/>
            <person name="Wu L."/>
            <person name="Ma J."/>
        </authorList>
    </citation>
    <scope>NUCLEOTIDE SEQUENCE [LARGE SCALE GENOMIC DNA]</scope>
    <source>
        <strain evidence="3">CGMCC-1.15741</strain>
    </source>
</reference>
<dbReference type="RefSeq" id="WP_377377663.1">
    <property type="nucleotide sequence ID" value="NZ_JBHSSW010000009.1"/>
</dbReference>
<keyword evidence="3" id="KW-1185">Reference proteome</keyword>
<dbReference type="Proteomes" id="UP001596303">
    <property type="component" value="Unassembled WGS sequence"/>
</dbReference>
<organism evidence="2 3">
    <name type="scientific">Ponticaulis profundi</name>
    <dbReference type="NCBI Taxonomy" id="2665222"/>
    <lineage>
        <taxon>Bacteria</taxon>
        <taxon>Pseudomonadati</taxon>
        <taxon>Pseudomonadota</taxon>
        <taxon>Alphaproteobacteria</taxon>
        <taxon>Hyphomonadales</taxon>
        <taxon>Hyphomonadaceae</taxon>
        <taxon>Ponticaulis</taxon>
    </lineage>
</organism>
<evidence type="ECO:0000313" key="3">
    <source>
        <dbReference type="Proteomes" id="UP001596303"/>
    </source>
</evidence>
<name>A0ABW1S933_9PROT</name>
<evidence type="ECO:0000313" key="2">
    <source>
        <dbReference type="EMBL" id="MFC6197972.1"/>
    </source>
</evidence>
<comment type="caution">
    <text evidence="2">The sequence shown here is derived from an EMBL/GenBank/DDBJ whole genome shotgun (WGS) entry which is preliminary data.</text>
</comment>
<gene>
    <name evidence="2" type="ORF">ACFQDM_07780</name>
</gene>
<accession>A0ABW1S933</accession>
<feature type="chain" id="PRO_5046872098" evidence="1">
    <location>
        <begin position="27"/>
        <end position="118"/>
    </location>
</feature>
<keyword evidence="1" id="KW-0732">Signal</keyword>
<evidence type="ECO:0000256" key="1">
    <source>
        <dbReference type="SAM" id="SignalP"/>
    </source>
</evidence>